<sequence length="125" mass="13562">MGSLASIVRPLDITGTGERSQLVGWRSVLMPARSDDAAWASWPEPPTTAVLDGAYAISRWLEECDARLIVAILDRSEPGLEAAVSVLEQRRAYMKAITLDELRWQPSSGCELMAFGSAGEPDSRG</sequence>
<evidence type="ECO:0000313" key="2">
    <source>
        <dbReference type="Proteomes" id="UP001500212"/>
    </source>
</evidence>
<gene>
    <name evidence="1" type="ORF">GCM10023195_73830</name>
</gene>
<accession>A0ABP8TXF3</accession>
<reference evidence="2" key="1">
    <citation type="journal article" date="2019" name="Int. J. Syst. Evol. Microbiol.">
        <title>The Global Catalogue of Microorganisms (GCM) 10K type strain sequencing project: providing services to taxonomists for standard genome sequencing and annotation.</title>
        <authorList>
            <consortium name="The Broad Institute Genomics Platform"/>
            <consortium name="The Broad Institute Genome Sequencing Center for Infectious Disease"/>
            <person name="Wu L."/>
            <person name="Ma J."/>
        </authorList>
    </citation>
    <scope>NUCLEOTIDE SEQUENCE [LARGE SCALE GENOMIC DNA]</scope>
    <source>
        <strain evidence="2">JCM 17938</strain>
    </source>
</reference>
<name>A0ABP8TXF3_9ACTN</name>
<dbReference type="EMBL" id="BAABHJ010000034">
    <property type="protein sequence ID" value="GAA4616593.1"/>
    <property type="molecule type" value="Genomic_DNA"/>
</dbReference>
<keyword evidence="2" id="KW-1185">Reference proteome</keyword>
<evidence type="ECO:0000313" key="1">
    <source>
        <dbReference type="EMBL" id="GAA4616593.1"/>
    </source>
</evidence>
<protein>
    <submittedName>
        <fullName evidence="1">Uncharacterized protein</fullName>
    </submittedName>
</protein>
<dbReference type="Proteomes" id="UP001500212">
    <property type="component" value="Unassembled WGS sequence"/>
</dbReference>
<proteinExistence type="predicted"/>
<organism evidence="1 2">
    <name type="scientific">Actinoallomurus liliacearum</name>
    <dbReference type="NCBI Taxonomy" id="1080073"/>
    <lineage>
        <taxon>Bacteria</taxon>
        <taxon>Bacillati</taxon>
        <taxon>Actinomycetota</taxon>
        <taxon>Actinomycetes</taxon>
        <taxon>Streptosporangiales</taxon>
        <taxon>Thermomonosporaceae</taxon>
        <taxon>Actinoallomurus</taxon>
    </lineage>
</organism>
<comment type="caution">
    <text evidence="1">The sequence shown here is derived from an EMBL/GenBank/DDBJ whole genome shotgun (WGS) entry which is preliminary data.</text>
</comment>